<dbReference type="WBParaSite" id="ACOC_0000699001-mRNA-1">
    <property type="protein sequence ID" value="ACOC_0000699001-mRNA-1"/>
    <property type="gene ID" value="ACOC_0000699001"/>
</dbReference>
<dbReference type="InterPro" id="IPR036388">
    <property type="entry name" value="WH-like_DNA-bd_sf"/>
</dbReference>
<evidence type="ECO:0000256" key="6">
    <source>
        <dbReference type="SAM" id="MobiDB-lite"/>
    </source>
</evidence>
<dbReference type="InterPro" id="IPR015633">
    <property type="entry name" value="E2F"/>
</dbReference>
<gene>
    <name evidence="8" type="ORF">ACOC_LOCUS6991</name>
</gene>
<name>A0A158PI02_ANGCS</name>
<reference evidence="10" key="1">
    <citation type="submission" date="2016-04" db="UniProtKB">
        <authorList>
            <consortium name="WormBaseParasite"/>
        </authorList>
    </citation>
    <scope>IDENTIFICATION</scope>
</reference>
<evidence type="ECO:0000256" key="4">
    <source>
        <dbReference type="ARBA" id="ARBA00023163"/>
    </source>
</evidence>
<keyword evidence="5" id="KW-0539">Nucleus</keyword>
<dbReference type="STRING" id="334426.A0A158PI02"/>
<evidence type="ECO:0000256" key="2">
    <source>
        <dbReference type="ARBA" id="ARBA00023015"/>
    </source>
</evidence>
<keyword evidence="2 5" id="KW-0805">Transcription regulation</keyword>
<accession>A0A158PI02</accession>
<organism evidence="10">
    <name type="scientific">Angiostrongylus costaricensis</name>
    <name type="common">Nematode worm</name>
    <dbReference type="NCBI Taxonomy" id="334426"/>
    <lineage>
        <taxon>Eukaryota</taxon>
        <taxon>Metazoa</taxon>
        <taxon>Ecdysozoa</taxon>
        <taxon>Nematoda</taxon>
        <taxon>Chromadorea</taxon>
        <taxon>Rhabditida</taxon>
        <taxon>Rhabditina</taxon>
        <taxon>Rhabditomorpha</taxon>
        <taxon>Strongyloidea</taxon>
        <taxon>Metastrongylidae</taxon>
        <taxon>Angiostrongylus</taxon>
    </lineage>
</organism>
<feature type="region of interest" description="Disordered" evidence="6">
    <location>
        <begin position="299"/>
        <end position="318"/>
    </location>
</feature>
<dbReference type="SUPFAM" id="SSF46785">
    <property type="entry name" value="Winged helix' DNA-binding domain"/>
    <property type="match status" value="1"/>
</dbReference>
<keyword evidence="3 5" id="KW-0238">DNA-binding</keyword>
<dbReference type="InterPro" id="IPR003316">
    <property type="entry name" value="E2F_WHTH_DNA-bd_dom"/>
</dbReference>
<dbReference type="OMA" id="MARCEAS"/>
<dbReference type="PANTHER" id="PTHR12081">
    <property type="entry name" value="TRANSCRIPTION FACTOR E2F"/>
    <property type="match status" value="1"/>
</dbReference>
<dbReference type="PANTHER" id="PTHR12081:SF18">
    <property type="entry name" value="TRANSCRIPTION FACTOR E2F2-RELATED"/>
    <property type="match status" value="1"/>
</dbReference>
<dbReference type="AlphaFoldDB" id="A0A158PI02"/>
<dbReference type="Pfam" id="PF02319">
    <property type="entry name" value="WHD_E2F_TDP"/>
    <property type="match status" value="1"/>
</dbReference>
<dbReference type="InterPro" id="IPR037241">
    <property type="entry name" value="E2F-DP_heterodim"/>
</dbReference>
<evidence type="ECO:0000256" key="5">
    <source>
        <dbReference type="RuleBase" id="RU003796"/>
    </source>
</evidence>
<dbReference type="GO" id="GO:0090575">
    <property type="term" value="C:RNA polymerase II transcription regulator complex"/>
    <property type="evidence" value="ECO:0007669"/>
    <property type="project" value="TreeGrafter"/>
</dbReference>
<comment type="similarity">
    <text evidence="1 5">Belongs to the E2F/DP family.</text>
</comment>
<evidence type="ECO:0000313" key="9">
    <source>
        <dbReference type="Proteomes" id="UP000267027"/>
    </source>
</evidence>
<dbReference type="Gene3D" id="1.10.10.10">
    <property type="entry name" value="Winged helix-like DNA-binding domain superfamily/Winged helix DNA-binding domain"/>
    <property type="match status" value="1"/>
</dbReference>
<feature type="domain" description="E2F/DP family winged-helix DNA-binding" evidence="7">
    <location>
        <begin position="110"/>
        <end position="173"/>
    </location>
</feature>
<evidence type="ECO:0000256" key="1">
    <source>
        <dbReference type="ARBA" id="ARBA00010940"/>
    </source>
</evidence>
<keyword evidence="9" id="KW-1185">Reference proteome</keyword>
<comment type="subcellular location">
    <subcellularLocation>
        <location evidence="5">Nucleus</location>
    </subcellularLocation>
</comment>
<dbReference type="Pfam" id="PF16421">
    <property type="entry name" value="E2F_CC-MB"/>
    <property type="match status" value="1"/>
</dbReference>
<dbReference type="InterPro" id="IPR036390">
    <property type="entry name" value="WH_DNA-bd_sf"/>
</dbReference>
<dbReference type="EMBL" id="UYYA01003995">
    <property type="protein sequence ID" value="VDM58576.1"/>
    <property type="molecule type" value="Genomic_DNA"/>
</dbReference>
<dbReference type="OrthoDB" id="1743261at2759"/>
<evidence type="ECO:0000259" key="7">
    <source>
        <dbReference type="SMART" id="SM01372"/>
    </source>
</evidence>
<dbReference type="Proteomes" id="UP000267027">
    <property type="component" value="Unassembled WGS sequence"/>
</dbReference>
<proteinExistence type="inferred from homology"/>
<dbReference type="Gene3D" id="6.10.250.540">
    <property type="match status" value="1"/>
</dbReference>
<dbReference type="SUPFAM" id="SSF144074">
    <property type="entry name" value="E2F-DP heterodimerization region"/>
    <property type="match status" value="1"/>
</dbReference>
<dbReference type="GO" id="GO:0000978">
    <property type="term" value="F:RNA polymerase II cis-regulatory region sequence-specific DNA binding"/>
    <property type="evidence" value="ECO:0007669"/>
    <property type="project" value="InterPro"/>
</dbReference>
<dbReference type="GO" id="GO:0046983">
    <property type="term" value="F:protein dimerization activity"/>
    <property type="evidence" value="ECO:0007669"/>
    <property type="project" value="InterPro"/>
</dbReference>
<evidence type="ECO:0000313" key="10">
    <source>
        <dbReference type="WBParaSite" id="ACOC_0000699001-mRNA-1"/>
    </source>
</evidence>
<reference evidence="8 9" key="2">
    <citation type="submission" date="2018-11" db="EMBL/GenBank/DDBJ databases">
        <authorList>
            <consortium name="Pathogen Informatics"/>
        </authorList>
    </citation>
    <scope>NUCLEOTIDE SEQUENCE [LARGE SCALE GENOMIC DNA]</scope>
    <source>
        <strain evidence="8 9">Costa Rica</strain>
    </source>
</reference>
<dbReference type="InterPro" id="IPR032198">
    <property type="entry name" value="E2F_CC-MB"/>
</dbReference>
<evidence type="ECO:0000313" key="8">
    <source>
        <dbReference type="EMBL" id="VDM58576.1"/>
    </source>
</evidence>
<keyword evidence="4 5" id="KW-0804">Transcription</keyword>
<evidence type="ECO:0000256" key="3">
    <source>
        <dbReference type="ARBA" id="ARBA00023125"/>
    </source>
</evidence>
<protein>
    <submittedName>
        <fullName evidence="10">E2F_TDP domain-containing protein</fullName>
    </submittedName>
</protein>
<dbReference type="SMART" id="SM01372">
    <property type="entry name" value="E2F_TDP"/>
    <property type="match status" value="1"/>
</dbReference>
<sequence length="430" mass="47871">MPRVCKPEPPANISLLDDQPPVVIEMINDLRPHVNKAKEEVMRYIEPATPQNSRNARVLKTITENAHGNRASRTDHGSCDNSCAPPVKEIPLGRKKRSDMRPPGNHATTRMDNSLLVTTRKFILLKSENNVVNLNEAAVLLNVPKRRLYDITNVLEGVDLVEKVGKNSIRWKTDDGDNNQLRELQSQCRSLTKQEKQLDEVITDLSSAVKIMKEDPTDMPHGYVRLEELRKLSKFSDQTLILLKSHPGAPCTVEVTDHDSTQQFQLKVRTEDFSPLRAYIGESGSNTFSSIDEMLLPGKSPSNSVSLRDEPEPSPSTHVDETLFEAGDVEMKPPVIDAGSSMVLPKTELRHDSLSDLITPDKVMFQGSGTFLSPLKMLLDPYAQFPSNSETDSSNILLTPDATELDAYSFPSSGLSLNDLFSSSDWELPQ</sequence>
<dbReference type="GO" id="GO:0000981">
    <property type="term" value="F:DNA-binding transcription factor activity, RNA polymerase II-specific"/>
    <property type="evidence" value="ECO:0007669"/>
    <property type="project" value="TreeGrafter"/>
</dbReference>